<keyword evidence="7" id="KW-1185">Reference proteome</keyword>
<dbReference type="Gene3D" id="1.10.10.10">
    <property type="entry name" value="Winged helix-like DNA-binding domain superfamily/Winged helix DNA-binding domain"/>
    <property type="match status" value="1"/>
</dbReference>
<dbReference type="GO" id="GO:0003700">
    <property type="term" value="F:DNA-binding transcription factor activity"/>
    <property type="evidence" value="ECO:0007669"/>
    <property type="project" value="TreeGrafter"/>
</dbReference>
<dbReference type="PROSITE" id="PS51063">
    <property type="entry name" value="HTH_CRP_2"/>
    <property type="match status" value="1"/>
</dbReference>
<dbReference type="EMBL" id="LWHJ01000029">
    <property type="protein sequence ID" value="OAQ38780.1"/>
    <property type="molecule type" value="Genomic_DNA"/>
</dbReference>
<evidence type="ECO:0000313" key="7">
    <source>
        <dbReference type="Proteomes" id="UP000078459"/>
    </source>
</evidence>
<evidence type="ECO:0000313" key="6">
    <source>
        <dbReference type="EMBL" id="OAQ38780.1"/>
    </source>
</evidence>
<dbReference type="InterPro" id="IPR050397">
    <property type="entry name" value="Env_Response_Regulators"/>
</dbReference>
<evidence type="ECO:0000259" key="4">
    <source>
        <dbReference type="PROSITE" id="PS50042"/>
    </source>
</evidence>
<proteinExistence type="predicted"/>
<dbReference type="PROSITE" id="PS50042">
    <property type="entry name" value="CNMP_BINDING_3"/>
    <property type="match status" value="1"/>
</dbReference>
<feature type="domain" description="Cyclic nucleotide-binding" evidence="4">
    <location>
        <begin position="34"/>
        <end position="136"/>
    </location>
</feature>
<dbReference type="SMART" id="SM00419">
    <property type="entry name" value="HTH_CRP"/>
    <property type="match status" value="1"/>
</dbReference>
<dbReference type="InterPro" id="IPR014710">
    <property type="entry name" value="RmlC-like_jellyroll"/>
</dbReference>
<dbReference type="SUPFAM" id="SSF51206">
    <property type="entry name" value="cAMP-binding domain-like"/>
    <property type="match status" value="1"/>
</dbReference>
<dbReference type="STRING" id="1826909.A5893_12080"/>
<keyword evidence="1" id="KW-0805">Transcription regulation</keyword>
<dbReference type="InterPro" id="IPR018490">
    <property type="entry name" value="cNMP-bd_dom_sf"/>
</dbReference>
<evidence type="ECO:0000256" key="2">
    <source>
        <dbReference type="ARBA" id="ARBA00023125"/>
    </source>
</evidence>
<dbReference type="SMART" id="SM00100">
    <property type="entry name" value="cNMP"/>
    <property type="match status" value="1"/>
</dbReference>
<dbReference type="SUPFAM" id="SSF46785">
    <property type="entry name" value="Winged helix' DNA-binding domain"/>
    <property type="match status" value="1"/>
</dbReference>
<evidence type="ECO:0000256" key="1">
    <source>
        <dbReference type="ARBA" id="ARBA00023015"/>
    </source>
</evidence>
<feature type="domain" description="HTH crp-type" evidence="5">
    <location>
        <begin position="150"/>
        <end position="221"/>
    </location>
</feature>
<reference evidence="6 7" key="1">
    <citation type="submission" date="2016-04" db="EMBL/GenBank/DDBJ databases">
        <authorList>
            <person name="Evans L.H."/>
            <person name="Alamgir A."/>
            <person name="Owens N."/>
            <person name="Weber N.D."/>
            <person name="Virtaneva K."/>
            <person name="Barbian K."/>
            <person name="Babar A."/>
            <person name="Rosenke K."/>
        </authorList>
    </citation>
    <scope>NUCLEOTIDE SEQUENCE [LARGE SCALE GENOMIC DNA]</scope>
    <source>
        <strain evidence="6 7">CCM 8644</strain>
    </source>
</reference>
<organism evidence="6 7">
    <name type="scientific">Pedobacter psychrophilus</name>
    <dbReference type="NCBI Taxonomy" id="1826909"/>
    <lineage>
        <taxon>Bacteria</taxon>
        <taxon>Pseudomonadati</taxon>
        <taxon>Bacteroidota</taxon>
        <taxon>Sphingobacteriia</taxon>
        <taxon>Sphingobacteriales</taxon>
        <taxon>Sphingobacteriaceae</taxon>
        <taxon>Pedobacter</taxon>
    </lineage>
</organism>
<dbReference type="PRINTS" id="PR00034">
    <property type="entry name" value="HTHCRP"/>
</dbReference>
<dbReference type="GO" id="GO:0003677">
    <property type="term" value="F:DNA binding"/>
    <property type="evidence" value="ECO:0007669"/>
    <property type="project" value="UniProtKB-KW"/>
</dbReference>
<comment type="caution">
    <text evidence="6">The sequence shown here is derived from an EMBL/GenBank/DDBJ whole genome shotgun (WGS) entry which is preliminary data.</text>
</comment>
<dbReference type="GO" id="GO:0005829">
    <property type="term" value="C:cytosol"/>
    <property type="evidence" value="ECO:0007669"/>
    <property type="project" value="TreeGrafter"/>
</dbReference>
<dbReference type="InterPro" id="IPR036388">
    <property type="entry name" value="WH-like_DNA-bd_sf"/>
</dbReference>
<reference evidence="6 7" key="2">
    <citation type="submission" date="2016-06" db="EMBL/GenBank/DDBJ databases">
        <title>Pedobacter psychrophilus sp. nov., isolated from Antarctic fragmentary rock.</title>
        <authorList>
            <person name="Svec P."/>
        </authorList>
    </citation>
    <scope>NUCLEOTIDE SEQUENCE [LARGE SCALE GENOMIC DNA]</scope>
    <source>
        <strain evidence="6 7">CCM 8644</strain>
    </source>
</reference>
<dbReference type="CDD" id="cd00038">
    <property type="entry name" value="CAP_ED"/>
    <property type="match status" value="1"/>
</dbReference>
<dbReference type="PANTHER" id="PTHR24567">
    <property type="entry name" value="CRP FAMILY TRANSCRIPTIONAL REGULATORY PROTEIN"/>
    <property type="match status" value="1"/>
</dbReference>
<dbReference type="AlphaFoldDB" id="A0A179DDK2"/>
<evidence type="ECO:0000256" key="3">
    <source>
        <dbReference type="ARBA" id="ARBA00023163"/>
    </source>
</evidence>
<dbReference type="OrthoDB" id="9127033at2"/>
<dbReference type="RefSeq" id="WP_068822933.1">
    <property type="nucleotide sequence ID" value="NZ_LWHJ01000029.1"/>
</dbReference>
<sequence>MKISKKKYENANCFLTNNCLSEWKPAIDANKKVYEVKKGEIIFKEGQPVEGIYFVYQGILKVHKKWTSDKELILRFATAGSIVGHRGLSSFNKNYPISATALENSVVCFIDMDFFQSTLKVNLDFTYKLLMFFADELQDSEAKMRNIAHMSVKGRLAQALLNFKTQFGLSTDGSLKLELSKQDVSSYVGATYETLFRILNELIEEKAVTVTKRNILINNEELLMKLAIGGG</sequence>
<protein>
    <submittedName>
        <fullName evidence="6">Transcriptional regulator</fullName>
    </submittedName>
</protein>
<dbReference type="InterPro" id="IPR036390">
    <property type="entry name" value="WH_DNA-bd_sf"/>
</dbReference>
<keyword evidence="3" id="KW-0804">Transcription</keyword>
<dbReference type="InterPro" id="IPR000595">
    <property type="entry name" value="cNMP-bd_dom"/>
</dbReference>
<dbReference type="Gene3D" id="2.60.120.10">
    <property type="entry name" value="Jelly Rolls"/>
    <property type="match status" value="1"/>
</dbReference>
<dbReference type="Proteomes" id="UP000078459">
    <property type="component" value="Unassembled WGS sequence"/>
</dbReference>
<name>A0A179DDK2_9SPHI</name>
<gene>
    <name evidence="6" type="ORF">A5893_12080</name>
</gene>
<dbReference type="Pfam" id="PF13545">
    <property type="entry name" value="HTH_Crp_2"/>
    <property type="match status" value="1"/>
</dbReference>
<evidence type="ECO:0000259" key="5">
    <source>
        <dbReference type="PROSITE" id="PS51063"/>
    </source>
</evidence>
<dbReference type="PANTHER" id="PTHR24567:SF26">
    <property type="entry name" value="REGULATORY PROTEIN YEIL"/>
    <property type="match status" value="1"/>
</dbReference>
<keyword evidence="2" id="KW-0238">DNA-binding</keyword>
<dbReference type="InterPro" id="IPR012318">
    <property type="entry name" value="HTH_CRP"/>
</dbReference>
<accession>A0A179DDK2</accession>
<dbReference type="Pfam" id="PF00027">
    <property type="entry name" value="cNMP_binding"/>
    <property type="match status" value="1"/>
</dbReference>